<keyword evidence="4" id="KW-1185">Reference proteome</keyword>
<dbReference type="InterPro" id="IPR011006">
    <property type="entry name" value="CheY-like_superfamily"/>
</dbReference>
<proteinExistence type="predicted"/>
<dbReference type="RefSeq" id="WP_190946078.1">
    <property type="nucleotide sequence ID" value="NZ_JACJSI010000249.1"/>
</dbReference>
<evidence type="ECO:0000313" key="3">
    <source>
        <dbReference type="EMBL" id="MBD2535232.1"/>
    </source>
</evidence>
<name>A0ABR8E0G4_9NOSO</name>
<sequence>MRRANPVLLVTSFDEDDADKALDIKIDEFIKKPIDPDIVTAKVQAILAQNS</sequence>
<comment type="caution">
    <text evidence="3">The sequence shown here is derived from an EMBL/GenBank/DDBJ whole genome shotgun (WGS) entry which is preliminary data.</text>
</comment>
<accession>A0ABR8E0G4</accession>
<evidence type="ECO:0000256" key="1">
    <source>
        <dbReference type="PROSITE-ProRule" id="PRU00169"/>
    </source>
</evidence>
<comment type="caution">
    <text evidence="1">Lacks conserved residue(s) required for the propagation of feature annotation.</text>
</comment>
<reference evidence="3 4" key="1">
    <citation type="journal article" date="2020" name="ISME J.">
        <title>Comparative genomics reveals insights into cyanobacterial evolution and habitat adaptation.</title>
        <authorList>
            <person name="Chen M.Y."/>
            <person name="Teng W.K."/>
            <person name="Zhao L."/>
            <person name="Hu C.X."/>
            <person name="Zhou Y.K."/>
            <person name="Han B.P."/>
            <person name="Song L.R."/>
            <person name="Shu W.S."/>
        </authorList>
    </citation>
    <scope>NUCLEOTIDE SEQUENCE [LARGE SCALE GENOMIC DNA]</scope>
    <source>
        <strain evidence="3 4">FACHB-838</strain>
    </source>
</reference>
<dbReference type="PROSITE" id="PS50110">
    <property type="entry name" value="RESPONSE_REGULATORY"/>
    <property type="match status" value="1"/>
</dbReference>
<organism evidence="3 4">
    <name type="scientific">Nostoc flagelliforme FACHB-838</name>
    <dbReference type="NCBI Taxonomy" id="2692904"/>
    <lineage>
        <taxon>Bacteria</taxon>
        <taxon>Bacillati</taxon>
        <taxon>Cyanobacteriota</taxon>
        <taxon>Cyanophyceae</taxon>
        <taxon>Nostocales</taxon>
        <taxon>Nostocaceae</taxon>
        <taxon>Nostoc</taxon>
    </lineage>
</organism>
<dbReference type="SUPFAM" id="SSF52172">
    <property type="entry name" value="CheY-like"/>
    <property type="match status" value="1"/>
</dbReference>
<evidence type="ECO:0000259" key="2">
    <source>
        <dbReference type="PROSITE" id="PS50110"/>
    </source>
</evidence>
<protein>
    <submittedName>
        <fullName evidence="3">Response regulator transcription factor</fullName>
    </submittedName>
</protein>
<dbReference type="Proteomes" id="UP000623440">
    <property type="component" value="Unassembled WGS sequence"/>
</dbReference>
<evidence type="ECO:0000313" key="4">
    <source>
        <dbReference type="Proteomes" id="UP000623440"/>
    </source>
</evidence>
<dbReference type="EMBL" id="JACJSI010000249">
    <property type="protein sequence ID" value="MBD2535232.1"/>
    <property type="molecule type" value="Genomic_DNA"/>
</dbReference>
<dbReference type="Gene3D" id="3.40.50.2300">
    <property type="match status" value="1"/>
</dbReference>
<feature type="domain" description="Response regulatory" evidence="2">
    <location>
        <begin position="1"/>
        <end position="47"/>
    </location>
</feature>
<dbReference type="InterPro" id="IPR001789">
    <property type="entry name" value="Sig_transdc_resp-reg_receiver"/>
</dbReference>
<gene>
    <name evidence="3" type="ORF">H6G97_39815</name>
</gene>